<evidence type="ECO:0000313" key="3">
    <source>
        <dbReference type="Proteomes" id="UP000237811"/>
    </source>
</evidence>
<name>A0AB37AQ33_9BURK</name>
<dbReference type="Proteomes" id="UP000237811">
    <property type="component" value="Unassembled WGS sequence"/>
</dbReference>
<protein>
    <recommendedName>
        <fullName evidence="4">HTTM domain-containing protein</fullName>
    </recommendedName>
</protein>
<dbReference type="AlphaFoldDB" id="A0AB37AQ33"/>
<proteinExistence type="predicted"/>
<comment type="caution">
    <text evidence="2">The sequence shown here is derived from an EMBL/GenBank/DDBJ whole genome shotgun (WGS) entry which is preliminary data.</text>
</comment>
<evidence type="ECO:0000256" key="1">
    <source>
        <dbReference type="SAM" id="Phobius"/>
    </source>
</evidence>
<evidence type="ECO:0008006" key="4">
    <source>
        <dbReference type="Google" id="ProtNLM"/>
    </source>
</evidence>
<keyword evidence="1" id="KW-0472">Membrane</keyword>
<feature type="transmembrane region" description="Helical" evidence="1">
    <location>
        <begin position="171"/>
        <end position="187"/>
    </location>
</feature>
<keyword evidence="1" id="KW-1133">Transmembrane helix</keyword>
<keyword evidence="1" id="KW-0812">Transmembrane</keyword>
<feature type="transmembrane region" description="Helical" evidence="1">
    <location>
        <begin position="199"/>
        <end position="216"/>
    </location>
</feature>
<dbReference type="EMBL" id="PVFR01000066">
    <property type="protein sequence ID" value="PRE44068.1"/>
    <property type="molecule type" value="Genomic_DNA"/>
</dbReference>
<accession>A0AB37AQ33</accession>
<sequence>MAILRPVDAGLVAIFFPAYIYFSVPHKNAEEFIAQWRRVLVIAIVLGGGVVFGLLLFALVNIKIFGSPLGGYFQSTATASGYFVEMLPRKTWSLLFDSNSVYLEPTAAIVAHYPWLLLSIVGIVVALVRGDMLLRILALAIVFHFALYAPFGDLLPGGVWRYKNIHYFKWAIPYLALFAWLAIRWIMADMGASLRTRALRAISAVVCISLILTVQFKIRQIDSVERAGYVMQNGDPVIDINWTNRQSSIDFIDYHGVTGGFTDVYFGPHRVWVDGRELARIHDFRLLPAPWGVRMLFNRPISGSDIKLTTGHGLEISSGEFKVTAASYRLGIGRPHFPVIAWDGDEPSPWNMLRSLPQRISHISSLFTH</sequence>
<feature type="transmembrane region" description="Helical" evidence="1">
    <location>
        <begin position="133"/>
        <end position="151"/>
    </location>
</feature>
<gene>
    <name evidence="2" type="ORF">C6P99_22065</name>
</gene>
<feature type="transmembrane region" description="Helical" evidence="1">
    <location>
        <begin position="7"/>
        <end position="24"/>
    </location>
</feature>
<feature type="transmembrane region" description="Helical" evidence="1">
    <location>
        <begin position="39"/>
        <end position="62"/>
    </location>
</feature>
<evidence type="ECO:0000313" key="2">
    <source>
        <dbReference type="EMBL" id="PRE44068.1"/>
    </source>
</evidence>
<feature type="transmembrane region" description="Helical" evidence="1">
    <location>
        <begin position="107"/>
        <end position="128"/>
    </location>
</feature>
<organism evidence="2 3">
    <name type="scientific">Burkholderia multivorans</name>
    <dbReference type="NCBI Taxonomy" id="87883"/>
    <lineage>
        <taxon>Bacteria</taxon>
        <taxon>Pseudomonadati</taxon>
        <taxon>Pseudomonadota</taxon>
        <taxon>Betaproteobacteria</taxon>
        <taxon>Burkholderiales</taxon>
        <taxon>Burkholderiaceae</taxon>
        <taxon>Burkholderia</taxon>
        <taxon>Burkholderia cepacia complex</taxon>
    </lineage>
</organism>
<reference evidence="2 3" key="1">
    <citation type="submission" date="2018-03" db="EMBL/GenBank/DDBJ databases">
        <authorList>
            <person name="Nguyen K."/>
            <person name="Fouts D."/>
            <person name="Sutton G."/>
        </authorList>
    </citation>
    <scope>NUCLEOTIDE SEQUENCE [LARGE SCALE GENOMIC DNA]</scope>
    <source>
        <strain evidence="2 3">AU14328</strain>
    </source>
</reference>